<dbReference type="RefSeq" id="WP_114982719.1">
    <property type="nucleotide sequence ID" value="NZ_CP027806.1"/>
</dbReference>
<keyword evidence="1" id="KW-0472">Membrane</keyword>
<gene>
    <name evidence="2" type="ORF">CYPRO_0190</name>
</gene>
<evidence type="ECO:0000313" key="3">
    <source>
        <dbReference type="Proteomes" id="UP000254808"/>
    </source>
</evidence>
<accession>A0A345UG76</accession>
<keyword evidence="3" id="KW-1185">Reference proteome</keyword>
<name>A0A345UG76_9BACT</name>
<keyword evidence="1" id="KW-0812">Transmembrane</keyword>
<dbReference type="OrthoDB" id="1488362at2"/>
<evidence type="ECO:0000313" key="2">
    <source>
        <dbReference type="EMBL" id="AXI99477.1"/>
    </source>
</evidence>
<dbReference type="KEGG" id="cprv:CYPRO_0190"/>
<organism evidence="2 3">
    <name type="scientific">Cyclonatronum proteinivorum</name>
    <dbReference type="NCBI Taxonomy" id="1457365"/>
    <lineage>
        <taxon>Bacteria</taxon>
        <taxon>Pseudomonadati</taxon>
        <taxon>Balneolota</taxon>
        <taxon>Balneolia</taxon>
        <taxon>Balneolales</taxon>
        <taxon>Cyclonatronaceae</taxon>
        <taxon>Cyclonatronum</taxon>
    </lineage>
</organism>
<dbReference type="AlphaFoldDB" id="A0A345UG76"/>
<dbReference type="EMBL" id="CP027806">
    <property type="protein sequence ID" value="AXI99477.1"/>
    <property type="molecule type" value="Genomic_DNA"/>
</dbReference>
<keyword evidence="1" id="KW-1133">Transmembrane helix</keyword>
<protein>
    <recommendedName>
        <fullName evidence="4">Patatin-like phospholipase</fullName>
    </recommendedName>
</protein>
<evidence type="ECO:0000256" key="1">
    <source>
        <dbReference type="SAM" id="Phobius"/>
    </source>
</evidence>
<evidence type="ECO:0008006" key="4">
    <source>
        <dbReference type="Google" id="ProtNLM"/>
    </source>
</evidence>
<sequence length="289" mass="33299">MFVNNLINKKQKNQHYYNRIIIDAFSGASAGALALTVMLKAFTAPDETVFDEYSSPHKQLWNSLHTEFGANLSKLLEEANEQEKMQLLLIQYAQHLQEQAWVKTVNLERLLRRDKLPFDIARMEHDPSILYLKTYEDIAARFLSPGEEGYTGTLNPSGFLVESDTFACSLSRLNPVVADGRKQYQLRLEDKANIALNDALRSFIHRDMRVFDIHFNALNEDELQRLPKRWYRLHTGEADTQSEKHILENISHKSSWQTISATAIACGCFPVAFRPVLLERHRCEFGENL</sequence>
<dbReference type="Proteomes" id="UP000254808">
    <property type="component" value="Chromosome"/>
</dbReference>
<proteinExistence type="predicted"/>
<feature type="transmembrane region" description="Helical" evidence="1">
    <location>
        <begin position="20"/>
        <end position="39"/>
    </location>
</feature>
<reference evidence="2 3" key="1">
    <citation type="submission" date="2018-03" db="EMBL/GenBank/DDBJ databases">
        <title>Phenotypic and genomic properties of Cyclonatronum proteinivorum gen. nov., sp. nov., a haloalkaliphilic bacteroidete from soda lakes possessing Na+-translocating rhodopsin.</title>
        <authorList>
            <person name="Toshchakov S.V."/>
            <person name="Korzhenkov A."/>
            <person name="Samarov N.I."/>
            <person name="Kublanov I.V."/>
            <person name="Muntyan M.S."/>
            <person name="Sorokin D.Y."/>
        </authorList>
    </citation>
    <scope>NUCLEOTIDE SEQUENCE [LARGE SCALE GENOMIC DNA]</scope>
    <source>
        <strain evidence="2 3">Omega</strain>
    </source>
</reference>